<evidence type="ECO:0000256" key="3">
    <source>
        <dbReference type="ARBA" id="ARBA00023002"/>
    </source>
</evidence>
<protein>
    <submittedName>
        <fullName evidence="7">Alcohol dehydrogenase</fullName>
        <ecNumber evidence="7">1.1.1.1</ecNumber>
    </submittedName>
</protein>
<dbReference type="InterPro" id="IPR011032">
    <property type="entry name" value="GroES-like_sf"/>
</dbReference>
<keyword evidence="2 5" id="KW-0862">Zinc</keyword>
<dbReference type="AlphaFoldDB" id="W8SQE8"/>
<dbReference type="InterPro" id="IPR002328">
    <property type="entry name" value="ADH_Zn_CS"/>
</dbReference>
<dbReference type="Proteomes" id="UP000019593">
    <property type="component" value="Chromosome"/>
</dbReference>
<organism evidence="7 8">
    <name type="scientific">Roseicyclus elongatus DSM 19469</name>
    <dbReference type="NCBI Taxonomy" id="1294273"/>
    <lineage>
        <taxon>Bacteria</taxon>
        <taxon>Pseudomonadati</taxon>
        <taxon>Pseudomonadota</taxon>
        <taxon>Alphaproteobacteria</taxon>
        <taxon>Rhodobacterales</taxon>
        <taxon>Roseobacteraceae</taxon>
        <taxon>Roseicyclus</taxon>
    </lineage>
</organism>
<gene>
    <name evidence="7" type="ORF">roselon_02447</name>
</gene>
<evidence type="ECO:0000256" key="1">
    <source>
        <dbReference type="ARBA" id="ARBA00022723"/>
    </source>
</evidence>
<keyword evidence="3 7" id="KW-0560">Oxidoreductase</keyword>
<evidence type="ECO:0000256" key="2">
    <source>
        <dbReference type="ARBA" id="ARBA00022833"/>
    </source>
</evidence>
<evidence type="ECO:0000313" key="7">
    <source>
        <dbReference type="EMBL" id="AHM04770.1"/>
    </source>
</evidence>
<dbReference type="PANTHER" id="PTHR43880">
    <property type="entry name" value="ALCOHOL DEHYDROGENASE"/>
    <property type="match status" value="1"/>
</dbReference>
<reference evidence="7 8" key="1">
    <citation type="submission" date="2013-03" db="EMBL/GenBank/DDBJ databases">
        <authorList>
            <person name="Fiebig A."/>
            <person name="Goeker M."/>
            <person name="Klenk H.-P.P."/>
        </authorList>
    </citation>
    <scope>NUCLEOTIDE SEQUENCE [LARGE SCALE GENOMIC DNA]</scope>
    <source>
        <strain evidence="8">DSM 19469</strain>
    </source>
</reference>
<dbReference type="OrthoDB" id="9770544at2"/>
<dbReference type="SUPFAM" id="SSF51735">
    <property type="entry name" value="NAD(P)-binding Rossmann-fold domains"/>
    <property type="match status" value="1"/>
</dbReference>
<dbReference type="PROSITE" id="PS00059">
    <property type="entry name" value="ADH_ZINC"/>
    <property type="match status" value="1"/>
</dbReference>
<keyword evidence="4" id="KW-0520">NAD</keyword>
<dbReference type="eggNOG" id="COG1062">
    <property type="taxonomic scope" value="Bacteria"/>
</dbReference>
<feature type="domain" description="Enoyl reductase (ER)" evidence="6">
    <location>
        <begin position="14"/>
        <end position="359"/>
    </location>
</feature>
<evidence type="ECO:0000313" key="8">
    <source>
        <dbReference type="Proteomes" id="UP000019593"/>
    </source>
</evidence>
<dbReference type="GO" id="GO:0004022">
    <property type="term" value="F:alcohol dehydrogenase (NAD+) activity"/>
    <property type="evidence" value="ECO:0007669"/>
    <property type="project" value="UniProtKB-EC"/>
</dbReference>
<name>W8SQE8_9RHOB</name>
<dbReference type="EC" id="1.1.1.1" evidence="7"/>
<accession>W8SQE8</accession>
<keyword evidence="8" id="KW-1185">Reference proteome</keyword>
<sequence>MPSEIRAAVCRAFNTPLKVETVHLRDPGPGEVQVTLEAVAICHSDISYIEGAWGGDLPAVYGHEAAGRVTARGPGVTALAEGDRVLVTLIRSCGHCPSCATAKPVYCTGNQPLPPELSLPDGTEVTKAMNCGAFAEKVTVHVSQTAPLGDDIPGDVACLLACGVPTGVGAAVNTAGVRPGDVVVVIGAGGVGLNAIQGARIAGAAHIIALDLEETKLDVALDFGATAALPASGDKPWRAAKAAAGGRAADHVFVSVGAIPAYDMASRFLAPGGTVYAVGMPHSGDTTSYEPVILAATGQGVRGSLMGDIVLGRDIPWMIELYRQGRLKLDELISTRWRLDQINEAIADTKTGQARRNVITFD</sequence>
<dbReference type="SMART" id="SM00829">
    <property type="entry name" value="PKS_ER"/>
    <property type="match status" value="1"/>
</dbReference>
<dbReference type="Gene3D" id="3.90.180.10">
    <property type="entry name" value="Medium-chain alcohol dehydrogenases, catalytic domain"/>
    <property type="match status" value="1"/>
</dbReference>
<dbReference type="GO" id="GO:0051903">
    <property type="term" value="F:S-(hydroxymethyl)glutathione dehydrogenase [NAD(P)+] activity"/>
    <property type="evidence" value="ECO:0007669"/>
    <property type="project" value="TreeGrafter"/>
</dbReference>
<dbReference type="Pfam" id="PF00107">
    <property type="entry name" value="ADH_zinc_N"/>
    <property type="match status" value="1"/>
</dbReference>
<dbReference type="GO" id="GO:0046294">
    <property type="term" value="P:formaldehyde catabolic process"/>
    <property type="evidence" value="ECO:0007669"/>
    <property type="project" value="TreeGrafter"/>
</dbReference>
<dbReference type="Pfam" id="PF08240">
    <property type="entry name" value="ADH_N"/>
    <property type="match status" value="1"/>
</dbReference>
<dbReference type="HOGENOM" id="CLU_026673_11_2_5"/>
<dbReference type="InterPro" id="IPR013154">
    <property type="entry name" value="ADH-like_N"/>
</dbReference>
<evidence type="ECO:0000256" key="4">
    <source>
        <dbReference type="ARBA" id="ARBA00023027"/>
    </source>
</evidence>
<keyword evidence="1 5" id="KW-0479">Metal-binding</keyword>
<dbReference type="PATRIC" id="fig|1294273.3.peg.2418"/>
<dbReference type="KEGG" id="red:roselon_02447"/>
<dbReference type="SUPFAM" id="SSF50129">
    <property type="entry name" value="GroES-like"/>
    <property type="match status" value="2"/>
</dbReference>
<comment type="similarity">
    <text evidence="5">Belongs to the zinc-containing alcohol dehydrogenase family.</text>
</comment>
<dbReference type="STRING" id="1294273.roselon_02447"/>
<dbReference type="InterPro" id="IPR013149">
    <property type="entry name" value="ADH-like_C"/>
</dbReference>
<evidence type="ECO:0000256" key="5">
    <source>
        <dbReference type="RuleBase" id="RU361277"/>
    </source>
</evidence>
<dbReference type="GO" id="GO:0005829">
    <property type="term" value="C:cytosol"/>
    <property type="evidence" value="ECO:0007669"/>
    <property type="project" value="TreeGrafter"/>
</dbReference>
<dbReference type="InterPro" id="IPR036291">
    <property type="entry name" value="NAD(P)-bd_dom_sf"/>
</dbReference>
<comment type="cofactor">
    <cofactor evidence="5">
        <name>Zn(2+)</name>
        <dbReference type="ChEBI" id="CHEBI:29105"/>
    </cofactor>
</comment>
<dbReference type="InterPro" id="IPR020843">
    <property type="entry name" value="ER"/>
</dbReference>
<dbReference type="RefSeq" id="WP_025312521.1">
    <property type="nucleotide sequence ID" value="NZ_CP004372.1"/>
</dbReference>
<proteinExistence type="inferred from homology"/>
<dbReference type="Gene3D" id="3.40.50.720">
    <property type="entry name" value="NAD(P)-binding Rossmann-like Domain"/>
    <property type="match status" value="1"/>
</dbReference>
<dbReference type="EMBL" id="CP004372">
    <property type="protein sequence ID" value="AHM04770.1"/>
    <property type="molecule type" value="Genomic_DNA"/>
</dbReference>
<evidence type="ECO:0000259" key="6">
    <source>
        <dbReference type="SMART" id="SM00829"/>
    </source>
</evidence>
<dbReference type="GO" id="GO:0008270">
    <property type="term" value="F:zinc ion binding"/>
    <property type="evidence" value="ECO:0007669"/>
    <property type="project" value="InterPro"/>
</dbReference>
<dbReference type="PANTHER" id="PTHR43880:SF12">
    <property type="entry name" value="ALCOHOL DEHYDROGENASE CLASS-3"/>
    <property type="match status" value="1"/>
</dbReference>